<name>A0ABY3PIH4_9CYAN</name>
<dbReference type="Proteomes" id="UP001054846">
    <property type="component" value="Chromosome"/>
</dbReference>
<evidence type="ECO:0000313" key="3">
    <source>
        <dbReference type="Proteomes" id="UP001054846"/>
    </source>
</evidence>
<dbReference type="PANTHER" id="PTHR39419:SF1">
    <property type="entry name" value="SLL0814 PROTEIN"/>
    <property type="match status" value="1"/>
</dbReference>
<reference evidence="2 3" key="1">
    <citation type="journal article" date="2021" name="Genome Biol. Evol.">
        <title>Complete Genome Sequencing of a Novel Gloeobacter Species from a Waterfall Cave in Mexico.</title>
        <authorList>
            <person name="Saw J.H."/>
            <person name="Cardona T."/>
            <person name="Montejano G."/>
        </authorList>
    </citation>
    <scope>NUCLEOTIDE SEQUENCE [LARGE SCALE GENOMIC DNA]</scope>
    <source>
        <strain evidence="2">MG652769</strain>
    </source>
</reference>
<gene>
    <name evidence="2" type="ORF">ISF26_17010</name>
</gene>
<organism evidence="2 3">
    <name type="scientific">Gloeobacter morelensis MG652769</name>
    <dbReference type="NCBI Taxonomy" id="2781736"/>
    <lineage>
        <taxon>Bacteria</taxon>
        <taxon>Bacillati</taxon>
        <taxon>Cyanobacteriota</taxon>
        <taxon>Cyanophyceae</taxon>
        <taxon>Gloeobacterales</taxon>
        <taxon>Gloeobacteraceae</taxon>
        <taxon>Gloeobacter</taxon>
        <taxon>Gloeobacter morelensis</taxon>
    </lineage>
</organism>
<dbReference type="InterPro" id="IPR007354">
    <property type="entry name" value="CruF-like"/>
</dbReference>
<proteinExistence type="predicted"/>
<dbReference type="EMBL" id="CP063845">
    <property type="protein sequence ID" value="UFP93480.1"/>
    <property type="molecule type" value="Genomic_DNA"/>
</dbReference>
<keyword evidence="1" id="KW-0812">Transmembrane</keyword>
<sequence length="315" mass="33955">MKFCFRQSLVGALHAVVHLGCSHTSYSMKSLNLARNVLTSLHIGSLLFGLYGLVILPRSPEFLANMPPEGMAIMEFGMAHGGAVYIVFGALAVGLWGAQILGMRQLLMFLVPSFLLSLASELLGTSTGFPFGAYSYTELLGPKVLGLVPFVIPLSWFYMGLVSYMLARAIFGEARGVLGVVGPLLLGAWFLTAWDLVLDPAMAVADPKFWVWLETGPFFGMPLQNFAGWFGTGLLFMAVARGLWGTNPPVPTRAQLTFPLIIYVANIFFSAVMSIGAGLYIPVLMGLVLGLLPVVWAWWCGATNPEPQLTGGRAG</sequence>
<feature type="transmembrane region" description="Helical" evidence="1">
    <location>
        <begin position="76"/>
        <end position="98"/>
    </location>
</feature>
<feature type="transmembrane region" description="Helical" evidence="1">
    <location>
        <begin position="144"/>
        <end position="164"/>
    </location>
</feature>
<evidence type="ECO:0000256" key="1">
    <source>
        <dbReference type="SAM" id="Phobius"/>
    </source>
</evidence>
<keyword evidence="3" id="KW-1185">Reference proteome</keyword>
<keyword evidence="1" id="KW-0472">Membrane</keyword>
<feature type="transmembrane region" description="Helical" evidence="1">
    <location>
        <begin position="256"/>
        <end position="273"/>
    </location>
</feature>
<feature type="transmembrane region" description="Helical" evidence="1">
    <location>
        <begin position="279"/>
        <end position="299"/>
    </location>
</feature>
<feature type="transmembrane region" description="Helical" evidence="1">
    <location>
        <begin position="176"/>
        <end position="194"/>
    </location>
</feature>
<accession>A0ABY3PIH4</accession>
<feature type="transmembrane region" description="Helical" evidence="1">
    <location>
        <begin position="226"/>
        <end position="244"/>
    </location>
</feature>
<protein>
    <submittedName>
        <fullName evidence="2">Carotenoid biosynthesis protein</fullName>
    </submittedName>
</protein>
<dbReference type="Pfam" id="PF04240">
    <property type="entry name" value="Caroten_synth"/>
    <property type="match status" value="1"/>
</dbReference>
<feature type="transmembrane region" description="Helical" evidence="1">
    <location>
        <begin position="37"/>
        <end position="56"/>
    </location>
</feature>
<keyword evidence="1" id="KW-1133">Transmembrane helix</keyword>
<feature type="transmembrane region" description="Helical" evidence="1">
    <location>
        <begin position="105"/>
        <end position="124"/>
    </location>
</feature>
<dbReference type="PANTHER" id="PTHR39419">
    <property type="entry name" value="SLL0814 PROTEIN"/>
    <property type="match status" value="1"/>
</dbReference>
<evidence type="ECO:0000313" key="2">
    <source>
        <dbReference type="EMBL" id="UFP93480.1"/>
    </source>
</evidence>